<feature type="transmembrane region" description="Helical" evidence="2">
    <location>
        <begin position="12"/>
        <end position="30"/>
    </location>
</feature>
<proteinExistence type="predicted"/>
<protein>
    <submittedName>
        <fullName evidence="3">Uncharacterized protein</fullName>
    </submittedName>
</protein>
<evidence type="ECO:0000256" key="2">
    <source>
        <dbReference type="SAM" id="Phobius"/>
    </source>
</evidence>
<dbReference type="EMBL" id="UFRN01000002">
    <property type="protein sequence ID" value="SUT94912.1"/>
    <property type="molecule type" value="Genomic_DNA"/>
</dbReference>
<evidence type="ECO:0000313" key="3">
    <source>
        <dbReference type="EMBL" id="SUT94912.1"/>
    </source>
</evidence>
<sequence>MKELNIKDCEIVTGGVAPLVWAAAGVATYLGTKLYSGEDITAIGVVSSAIGGSIGGGISAIARTSTTLRPIVGGFAGGAAEGFVNSSYQGMKSNNSPSSSTRNQSGSDYGDGCNYQ</sequence>
<keyword evidence="2" id="KW-0472">Membrane</keyword>
<keyword evidence="2" id="KW-1133">Transmembrane helix</keyword>
<accession>A0A380U1H8</accession>
<name>A0A380U1H8_ACTLI</name>
<organism evidence="3 4">
    <name type="scientific">Actinobacillus lignieresii</name>
    <dbReference type="NCBI Taxonomy" id="720"/>
    <lineage>
        <taxon>Bacteria</taxon>
        <taxon>Pseudomonadati</taxon>
        <taxon>Pseudomonadota</taxon>
        <taxon>Gammaproteobacteria</taxon>
        <taxon>Pasteurellales</taxon>
        <taxon>Pasteurellaceae</taxon>
        <taxon>Actinobacillus</taxon>
    </lineage>
</organism>
<evidence type="ECO:0000313" key="4">
    <source>
        <dbReference type="Proteomes" id="UP000254253"/>
    </source>
</evidence>
<evidence type="ECO:0000256" key="1">
    <source>
        <dbReference type="SAM" id="MobiDB-lite"/>
    </source>
</evidence>
<keyword evidence="2" id="KW-0812">Transmembrane</keyword>
<feature type="compositionally biased region" description="Polar residues" evidence="1">
    <location>
        <begin position="90"/>
        <end position="107"/>
    </location>
</feature>
<reference evidence="3 4" key="1">
    <citation type="submission" date="2018-06" db="EMBL/GenBank/DDBJ databases">
        <authorList>
            <consortium name="Pathogen Informatics"/>
            <person name="Doyle S."/>
        </authorList>
    </citation>
    <scope>NUCLEOTIDE SEQUENCE [LARGE SCALE GENOMIC DNA]</scope>
    <source>
        <strain evidence="3 4">NCTC4191</strain>
    </source>
</reference>
<dbReference type="RefSeq" id="WP_115590832.1">
    <property type="nucleotide sequence ID" value="NZ_UFRN01000002.1"/>
</dbReference>
<keyword evidence="4" id="KW-1185">Reference proteome</keyword>
<feature type="region of interest" description="Disordered" evidence="1">
    <location>
        <begin position="90"/>
        <end position="116"/>
    </location>
</feature>
<feature type="transmembrane region" description="Helical" evidence="2">
    <location>
        <begin position="42"/>
        <end position="62"/>
    </location>
</feature>
<dbReference type="Proteomes" id="UP000254253">
    <property type="component" value="Unassembled WGS sequence"/>
</dbReference>
<dbReference type="AlphaFoldDB" id="A0A380U1H8"/>
<gene>
    <name evidence="3" type="ORF">NCTC4191_01736</name>
</gene>